<proteinExistence type="predicted"/>
<evidence type="ECO:0000313" key="2">
    <source>
        <dbReference type="EMBL" id="MBC2651324.1"/>
    </source>
</evidence>
<dbReference type="Pfam" id="PF01408">
    <property type="entry name" value="GFO_IDH_MocA"/>
    <property type="match status" value="1"/>
</dbReference>
<dbReference type="Gene3D" id="3.40.50.720">
    <property type="entry name" value="NAD(P)-binding Rossmann-like Domain"/>
    <property type="match status" value="1"/>
</dbReference>
<sequence length="312" mass="33157">MAPPAPAGPLGIAIVGLGTIARAQHVPAIRADPAWHLCGVVDPAASLPGVPAYTSLADLFAAQPDCAAVALCTPPGVRLDLAREALAAGRHVLLEKPPAPSVTLAEALHRTADAAERTLFATWHSRFAPLVAPARQWLAGRRIDQVAITWREDVRVWHPGQAWLFEPGGMGVFDPGINALSIVTAILPEPLAMTRADFSIPQGRSAPIAVDLVMRHGAAPVTAQFDFREQGGEQWDIVVTTDAGLLELRRGGAELVTPEGQQSAPEAEYPAIYARFRELIGRGESDVDLAPLQLVADAFLQARAVGVPDYPY</sequence>
<dbReference type="InterPro" id="IPR000683">
    <property type="entry name" value="Gfo/Idh/MocA-like_OxRdtase_N"/>
</dbReference>
<comment type="caution">
    <text evidence="2">The sequence shown here is derived from an EMBL/GenBank/DDBJ whole genome shotgun (WGS) entry which is preliminary data.</text>
</comment>
<feature type="domain" description="Gfo/Idh/MocA-like oxidoreductase N-terminal" evidence="1">
    <location>
        <begin position="11"/>
        <end position="120"/>
    </location>
</feature>
<dbReference type="AlphaFoldDB" id="A0A7X1F6T7"/>
<dbReference type="SUPFAM" id="SSF51735">
    <property type="entry name" value="NAD(P)-binding Rossmann-fold domains"/>
    <property type="match status" value="1"/>
</dbReference>
<organism evidence="2 3">
    <name type="scientific">Novosphingobium aerophilum</name>
    <dbReference type="NCBI Taxonomy" id="2839843"/>
    <lineage>
        <taxon>Bacteria</taxon>
        <taxon>Pseudomonadati</taxon>
        <taxon>Pseudomonadota</taxon>
        <taxon>Alphaproteobacteria</taxon>
        <taxon>Sphingomonadales</taxon>
        <taxon>Sphingomonadaceae</taxon>
        <taxon>Novosphingobium</taxon>
    </lineage>
</organism>
<evidence type="ECO:0000313" key="3">
    <source>
        <dbReference type="Proteomes" id="UP000520156"/>
    </source>
</evidence>
<dbReference type="GO" id="GO:0000166">
    <property type="term" value="F:nucleotide binding"/>
    <property type="evidence" value="ECO:0007669"/>
    <property type="project" value="InterPro"/>
</dbReference>
<dbReference type="InterPro" id="IPR036291">
    <property type="entry name" value="NAD(P)-bd_dom_sf"/>
</dbReference>
<gene>
    <name evidence="2" type="ORF">H7F49_06380</name>
</gene>
<protein>
    <submittedName>
        <fullName evidence="2">Gfo/Idh/MocA family oxidoreductase</fullName>
    </submittedName>
</protein>
<dbReference type="PANTHER" id="PTHR43818">
    <property type="entry name" value="BCDNA.GH03377"/>
    <property type="match status" value="1"/>
</dbReference>
<reference evidence="2 3" key="1">
    <citation type="submission" date="2020-08" db="EMBL/GenBank/DDBJ databases">
        <title>The genome sequence of Novosphingobium flavum 4Y4.</title>
        <authorList>
            <person name="Liu Y."/>
        </authorList>
    </citation>
    <scope>NUCLEOTIDE SEQUENCE [LARGE SCALE GENOMIC DNA]</scope>
    <source>
        <strain evidence="2 3">4Y4</strain>
    </source>
</reference>
<dbReference type="EMBL" id="JACLAU010000006">
    <property type="protein sequence ID" value="MBC2651324.1"/>
    <property type="molecule type" value="Genomic_DNA"/>
</dbReference>
<name>A0A7X1F6T7_9SPHN</name>
<accession>A0A7X1F6T7</accession>
<dbReference type="Gene3D" id="3.30.360.10">
    <property type="entry name" value="Dihydrodipicolinate Reductase, domain 2"/>
    <property type="match status" value="1"/>
</dbReference>
<dbReference type="PANTHER" id="PTHR43818:SF7">
    <property type="entry name" value="DEHYDROGENASE"/>
    <property type="match status" value="1"/>
</dbReference>
<dbReference type="Proteomes" id="UP000520156">
    <property type="component" value="Unassembled WGS sequence"/>
</dbReference>
<keyword evidence="3" id="KW-1185">Reference proteome</keyword>
<dbReference type="InterPro" id="IPR050463">
    <property type="entry name" value="Gfo/Idh/MocA_oxidrdct_glycsds"/>
</dbReference>
<evidence type="ECO:0000259" key="1">
    <source>
        <dbReference type="Pfam" id="PF01408"/>
    </source>
</evidence>